<keyword evidence="3" id="KW-1185">Reference proteome</keyword>
<feature type="region of interest" description="Disordered" evidence="1">
    <location>
        <begin position="1"/>
        <end position="29"/>
    </location>
</feature>
<feature type="compositionally biased region" description="Polar residues" evidence="1">
    <location>
        <begin position="1"/>
        <end position="14"/>
    </location>
</feature>
<evidence type="ECO:0000256" key="1">
    <source>
        <dbReference type="SAM" id="MobiDB-lite"/>
    </source>
</evidence>
<organism evidence="2 3">
    <name type="scientific">Kibdelosporangium lantanae</name>
    <dbReference type="NCBI Taxonomy" id="1497396"/>
    <lineage>
        <taxon>Bacteria</taxon>
        <taxon>Bacillati</taxon>
        <taxon>Actinomycetota</taxon>
        <taxon>Actinomycetes</taxon>
        <taxon>Pseudonocardiales</taxon>
        <taxon>Pseudonocardiaceae</taxon>
        <taxon>Kibdelosporangium</taxon>
    </lineage>
</organism>
<keyword evidence="2" id="KW-0238">DNA-binding</keyword>
<evidence type="ECO:0000313" key="3">
    <source>
        <dbReference type="Proteomes" id="UP001597045"/>
    </source>
</evidence>
<protein>
    <submittedName>
        <fullName evidence="2">AbrB/MazE/SpoVT family DNA-binding domain-containing protein</fullName>
    </submittedName>
</protein>
<comment type="caution">
    <text evidence="2">The sequence shown here is derived from an EMBL/GenBank/DDBJ whole genome shotgun (WGS) entry which is preliminary data.</text>
</comment>
<dbReference type="GO" id="GO:0003677">
    <property type="term" value="F:DNA binding"/>
    <property type="evidence" value="ECO:0007669"/>
    <property type="project" value="UniProtKB-KW"/>
</dbReference>
<evidence type="ECO:0000313" key="2">
    <source>
        <dbReference type="EMBL" id="MFD1044588.1"/>
    </source>
</evidence>
<name>A0ABW3M1U6_9PSEU</name>
<accession>A0ABW3M1U6</accession>
<proteinExistence type="predicted"/>
<dbReference type="EMBL" id="JBHTIS010000082">
    <property type="protein sequence ID" value="MFD1044588.1"/>
    <property type="molecule type" value="Genomic_DNA"/>
</dbReference>
<dbReference type="Proteomes" id="UP001597045">
    <property type="component" value="Unassembled WGS sequence"/>
</dbReference>
<gene>
    <name evidence="2" type="ORF">ACFQ1S_02760</name>
</gene>
<sequence>MTSPIVTPVTLRSATSRDTRPSTARRTLPLAPVPTPRSHTIVYGIAAIDPSGRVADRHILNVLRWASGTRLDIHEDRRVVVLQADPRGVFGISGQGHLRLPAAVRHRCALNTGDRVLLAAWPEQGTLFLHPPAHLDDVLVPVHMSLVGGDPR</sequence>
<reference evidence="3" key="1">
    <citation type="journal article" date="2019" name="Int. J. Syst. Evol. Microbiol.">
        <title>The Global Catalogue of Microorganisms (GCM) 10K type strain sequencing project: providing services to taxonomists for standard genome sequencing and annotation.</title>
        <authorList>
            <consortium name="The Broad Institute Genomics Platform"/>
            <consortium name="The Broad Institute Genome Sequencing Center for Infectious Disease"/>
            <person name="Wu L."/>
            <person name="Ma J."/>
        </authorList>
    </citation>
    <scope>NUCLEOTIDE SEQUENCE [LARGE SCALE GENOMIC DNA]</scope>
    <source>
        <strain evidence="3">JCM 31486</strain>
    </source>
</reference>